<name>A0AA96J6Z7_9MICO</name>
<keyword evidence="4" id="KW-1185">Reference proteome</keyword>
<accession>A0AA96J6Z7</accession>
<keyword evidence="2" id="KW-1133">Transmembrane helix</keyword>
<feature type="compositionally biased region" description="Basic and acidic residues" evidence="1">
    <location>
        <begin position="1"/>
        <end position="17"/>
    </location>
</feature>
<feature type="transmembrane region" description="Helical" evidence="2">
    <location>
        <begin position="43"/>
        <end position="63"/>
    </location>
</feature>
<keyword evidence="2" id="KW-0812">Transmembrane</keyword>
<evidence type="ECO:0000256" key="2">
    <source>
        <dbReference type="SAM" id="Phobius"/>
    </source>
</evidence>
<protein>
    <submittedName>
        <fullName evidence="3">Uncharacterized protein</fullName>
    </submittedName>
</protein>
<dbReference type="AlphaFoldDB" id="A0AA96J6Z7"/>
<dbReference type="Proteomes" id="UP001304125">
    <property type="component" value="Chromosome"/>
</dbReference>
<proteinExistence type="predicted"/>
<sequence>MGSTTHEDPGAEPRERATSAQGTYASPARVAWLPRWEERIPRVPLPMVVAGVGAILVLLGLAVR</sequence>
<dbReference type="RefSeq" id="WP_313496404.1">
    <property type="nucleotide sequence ID" value="NZ_CP134879.1"/>
</dbReference>
<organism evidence="3 4">
    <name type="scientific">Demequina capsici</name>
    <dbReference type="NCBI Taxonomy" id="3075620"/>
    <lineage>
        <taxon>Bacteria</taxon>
        <taxon>Bacillati</taxon>
        <taxon>Actinomycetota</taxon>
        <taxon>Actinomycetes</taxon>
        <taxon>Micrococcales</taxon>
        <taxon>Demequinaceae</taxon>
        <taxon>Demequina</taxon>
    </lineage>
</organism>
<evidence type="ECO:0000313" key="3">
    <source>
        <dbReference type="EMBL" id="WNM23473.1"/>
    </source>
</evidence>
<evidence type="ECO:0000256" key="1">
    <source>
        <dbReference type="SAM" id="MobiDB-lite"/>
    </source>
</evidence>
<reference evidence="3 4" key="1">
    <citation type="submission" date="2023-09" db="EMBL/GenBank/DDBJ databases">
        <title>Demequina sp. a novel bacteria isolated from Capsicum annuum.</title>
        <authorList>
            <person name="Humaira Z."/>
            <person name="Lee J."/>
            <person name="Cho D."/>
        </authorList>
    </citation>
    <scope>NUCLEOTIDE SEQUENCE [LARGE SCALE GENOMIC DNA]</scope>
    <source>
        <strain evidence="3 4">OYTSA14</strain>
    </source>
</reference>
<evidence type="ECO:0000313" key="4">
    <source>
        <dbReference type="Proteomes" id="UP001304125"/>
    </source>
</evidence>
<feature type="region of interest" description="Disordered" evidence="1">
    <location>
        <begin position="1"/>
        <end position="25"/>
    </location>
</feature>
<dbReference type="EMBL" id="CP134879">
    <property type="protein sequence ID" value="WNM23473.1"/>
    <property type="molecule type" value="Genomic_DNA"/>
</dbReference>
<gene>
    <name evidence="3" type="ORF">RN606_08840</name>
</gene>
<keyword evidence="2" id="KW-0472">Membrane</keyword>